<accession>A0A8J9UDJ2</accession>
<protein>
    <submittedName>
        <fullName evidence="2">Uncharacterized protein</fullName>
    </submittedName>
</protein>
<keyword evidence="3" id="KW-1185">Reference proteome</keyword>
<dbReference type="Proteomes" id="UP000838878">
    <property type="component" value="Chromosome 13"/>
</dbReference>
<name>A0A8J9UDJ2_9NEOP</name>
<dbReference type="AlphaFoldDB" id="A0A8J9UDJ2"/>
<sequence>MKRFTILYVEYLIFFVLKCSGKINIDIKLASHKTVAAVHFSGADNKLITAKEINLYNVTDDNLKRGARVELGRTPDDVFLKNPTPYGDLYQKYKWREVYRNVHVLSAEIDDIINENEVITVVDYINNTTNNVRKDMRMYRTVEHTMKSLWSSDGLPMDNIPYKVKVAYYLQHFSYENKWREINFKTTKINFGVNSYGFIEVEPGKSVTVKLLGKRTTVLVKIKYIASLTGQIIANYAREYGKYHFWAPSAANIMKAGNLNNEIITTEFIEIKCYTDPSIKVKDTLTGKRIPIKFTYKPFRGRKHK</sequence>
<dbReference type="CDD" id="cd20235">
    <property type="entry name" value="PFM_spherulin-2a-like"/>
    <property type="match status" value="1"/>
</dbReference>
<gene>
    <name evidence="2" type="ORF">BINO364_LOCUS4909</name>
</gene>
<feature type="chain" id="PRO_5035450711" evidence="1">
    <location>
        <begin position="22"/>
        <end position="305"/>
    </location>
</feature>
<keyword evidence="1" id="KW-0732">Signal</keyword>
<proteinExistence type="predicted"/>
<reference evidence="2" key="1">
    <citation type="submission" date="2021-12" db="EMBL/GenBank/DDBJ databases">
        <authorList>
            <person name="Martin H S."/>
        </authorList>
    </citation>
    <scope>NUCLEOTIDE SEQUENCE</scope>
</reference>
<evidence type="ECO:0000256" key="1">
    <source>
        <dbReference type="SAM" id="SignalP"/>
    </source>
</evidence>
<dbReference type="EMBL" id="OV170233">
    <property type="protein sequence ID" value="CAH0718416.1"/>
    <property type="molecule type" value="Genomic_DNA"/>
</dbReference>
<feature type="signal peptide" evidence="1">
    <location>
        <begin position="1"/>
        <end position="21"/>
    </location>
</feature>
<evidence type="ECO:0000313" key="3">
    <source>
        <dbReference type="Proteomes" id="UP000838878"/>
    </source>
</evidence>
<organism evidence="2 3">
    <name type="scientific">Brenthis ino</name>
    <name type="common">lesser marbled fritillary</name>
    <dbReference type="NCBI Taxonomy" id="405034"/>
    <lineage>
        <taxon>Eukaryota</taxon>
        <taxon>Metazoa</taxon>
        <taxon>Ecdysozoa</taxon>
        <taxon>Arthropoda</taxon>
        <taxon>Hexapoda</taxon>
        <taxon>Insecta</taxon>
        <taxon>Pterygota</taxon>
        <taxon>Neoptera</taxon>
        <taxon>Endopterygota</taxon>
        <taxon>Lepidoptera</taxon>
        <taxon>Glossata</taxon>
        <taxon>Ditrysia</taxon>
        <taxon>Papilionoidea</taxon>
        <taxon>Nymphalidae</taxon>
        <taxon>Heliconiinae</taxon>
        <taxon>Argynnini</taxon>
        <taxon>Brenthis</taxon>
    </lineage>
</organism>
<evidence type="ECO:0000313" key="2">
    <source>
        <dbReference type="EMBL" id="CAH0718416.1"/>
    </source>
</evidence>
<feature type="non-terminal residue" evidence="2">
    <location>
        <position position="305"/>
    </location>
</feature>
<dbReference type="OrthoDB" id="7405779at2759"/>